<sequence length="185" mass="20772">MSLHTYFFFISAPLLLALISIVSSNMEAEKRAPFNAWAGKRSPPPRSGDLIQILRDLNDYLLLSGQESQGYFLDEGSNEEKRGGTGTPFNAWGGKRKVTPFNAWAGKRSIYLDGDDEEAFKANRYKRASEDMTRDPNERKYAKMSIPFSAWGGKRGLLRFARNVNVPSLKVMRPARAVFSAWGGK</sequence>
<protein>
    <submittedName>
        <fullName evidence="2">Uncharacterized protein</fullName>
    </submittedName>
</protein>
<keyword evidence="1" id="KW-1133">Transmembrane helix</keyword>
<accession>A0A0K2UNX2</accession>
<keyword evidence="1" id="KW-0812">Transmembrane</keyword>
<dbReference type="OrthoDB" id="6066929at2759"/>
<organism evidence="2">
    <name type="scientific">Lepeophtheirus salmonis</name>
    <name type="common">Salmon louse</name>
    <name type="synonym">Caligus salmonis</name>
    <dbReference type="NCBI Taxonomy" id="72036"/>
    <lineage>
        <taxon>Eukaryota</taxon>
        <taxon>Metazoa</taxon>
        <taxon>Ecdysozoa</taxon>
        <taxon>Arthropoda</taxon>
        <taxon>Crustacea</taxon>
        <taxon>Multicrustacea</taxon>
        <taxon>Hexanauplia</taxon>
        <taxon>Copepoda</taxon>
        <taxon>Siphonostomatoida</taxon>
        <taxon>Caligidae</taxon>
        <taxon>Lepeophtheirus</taxon>
    </lineage>
</organism>
<evidence type="ECO:0000313" key="2">
    <source>
        <dbReference type="EMBL" id="CDW39933.1"/>
    </source>
</evidence>
<reference evidence="2" key="1">
    <citation type="submission" date="2014-05" db="EMBL/GenBank/DDBJ databases">
        <authorList>
            <person name="Chronopoulou M."/>
        </authorList>
    </citation>
    <scope>NUCLEOTIDE SEQUENCE</scope>
    <source>
        <tissue evidence="2">Whole organism</tissue>
    </source>
</reference>
<dbReference type="AlphaFoldDB" id="A0A0K2UNX2"/>
<dbReference type="EMBL" id="HACA01022572">
    <property type="protein sequence ID" value="CDW39933.1"/>
    <property type="molecule type" value="Transcribed_RNA"/>
</dbReference>
<keyword evidence="1" id="KW-0472">Membrane</keyword>
<feature type="transmembrane region" description="Helical" evidence="1">
    <location>
        <begin position="6"/>
        <end position="23"/>
    </location>
</feature>
<evidence type="ECO:0000256" key="1">
    <source>
        <dbReference type="SAM" id="Phobius"/>
    </source>
</evidence>
<name>A0A0K2UNX2_LEPSM</name>
<proteinExistence type="predicted"/>